<dbReference type="EMBL" id="JBHMEW010000011">
    <property type="protein sequence ID" value="MFB9210871.1"/>
    <property type="molecule type" value="Genomic_DNA"/>
</dbReference>
<organism evidence="1 2">
    <name type="scientific">Echinicola jeungdonensis</name>
    <dbReference type="NCBI Taxonomy" id="709343"/>
    <lineage>
        <taxon>Bacteria</taxon>
        <taxon>Pseudomonadati</taxon>
        <taxon>Bacteroidota</taxon>
        <taxon>Cytophagia</taxon>
        <taxon>Cytophagales</taxon>
        <taxon>Cyclobacteriaceae</taxon>
        <taxon>Echinicola</taxon>
    </lineage>
</organism>
<evidence type="ECO:0000313" key="1">
    <source>
        <dbReference type="EMBL" id="MFB9210871.1"/>
    </source>
</evidence>
<comment type="caution">
    <text evidence="1">The sequence shown here is derived from an EMBL/GenBank/DDBJ whole genome shotgun (WGS) entry which is preliminary data.</text>
</comment>
<name>A0ABV5J235_9BACT</name>
<dbReference type="Proteomes" id="UP001589654">
    <property type="component" value="Unassembled WGS sequence"/>
</dbReference>
<accession>A0ABV5J235</accession>
<protein>
    <submittedName>
        <fullName evidence="1">T9SS C-terminal target domain-containing protein</fullName>
    </submittedName>
</protein>
<proteinExistence type="predicted"/>
<reference evidence="1 2" key="1">
    <citation type="submission" date="2024-09" db="EMBL/GenBank/DDBJ databases">
        <authorList>
            <person name="Sun Q."/>
            <person name="Mori K."/>
        </authorList>
    </citation>
    <scope>NUCLEOTIDE SEQUENCE [LARGE SCALE GENOMIC DNA]</scope>
    <source>
        <strain evidence="1 2">CECT 7682</strain>
    </source>
</reference>
<keyword evidence="2" id="KW-1185">Reference proteome</keyword>
<gene>
    <name evidence="1" type="ORF">ACFFUR_03570</name>
</gene>
<evidence type="ECO:0000313" key="2">
    <source>
        <dbReference type="Proteomes" id="UP001589654"/>
    </source>
</evidence>
<sequence>MYEIISVILITGGIISAPCDAQTVNAYRTVSSGYFDAVEIWEIYNGSDWVAASKKPDKDYDIYIENAHLVTLRQDEEVKSLYLNAAIGADQKININGWELHIYGSLNAFEGDAPGTSRGAWNTNNWIGNSLGSKIVFKGDSRTIIEEGAWSGFSINSTYSVVFDGGVGTEFVINEPFKANKFTIKSGTVVQNWMEEKGCSTLSFNSNDDFGEGAYGDLVVEDGATLETKCSEGITFRSSTQPSSLFEIEEGGNLVLKGNQPEINAATISLEGNVFYQGESGNQQFITSELAGSGEVETYRNLFFSGAAIKELPSTLEVKGDFEKLGGGSVQQNNTTLIFSGNEDQNVSNWAMEVDELEIDKSAGEIRVDNDITVIDNFLMNKGSLDLSNNNLFFNTSGLGSYQYTGGTWLNLAEVHYENIPSILNAENATFPFIDQKEGGIRKLQLVGNHSASNPDITIQYHEAKGVNQDPGFQDDDGTPILYQLNSYFTFSGTMAGTEDLELKISADNLIVEDADDLRIVGNQEAAPGMHLPGEMVGGEAWSKREVSFDELNGNDFTIGSYRVATILPVYWLNYRANQSEKGNLIFWEIGGKDRLKLFYLYRSLGGIDHFEKIGKVNPKVNQVKQDYSFLDGGIINGELAYYQIEILKKDGKRIFSPVFKLEQNQNFQFTGLAIGPNPYSGGNLYLNVSKKWLKHEFKIHLQDCQGTFIAQFRGKGKLIFQDLKNTLKEQSAGLYFISFIHPSGIQVLKWVKQ</sequence>